<keyword evidence="1" id="KW-0812">Transmembrane</keyword>
<dbReference type="AlphaFoldDB" id="A0A1E5KVN0"/>
<name>A0A1E5KVN0_9ENTE</name>
<dbReference type="OrthoDB" id="2043221at2"/>
<evidence type="ECO:0000313" key="3">
    <source>
        <dbReference type="Proteomes" id="UP000095256"/>
    </source>
</evidence>
<keyword evidence="3" id="KW-1185">Reference proteome</keyword>
<evidence type="ECO:0000313" key="2">
    <source>
        <dbReference type="EMBL" id="OEH81927.1"/>
    </source>
</evidence>
<dbReference type="EMBL" id="MIEK01000034">
    <property type="protein sequence ID" value="OEH81927.1"/>
    <property type="molecule type" value="Genomic_DNA"/>
</dbReference>
<feature type="transmembrane region" description="Helical" evidence="1">
    <location>
        <begin position="290"/>
        <end position="308"/>
    </location>
</feature>
<feature type="transmembrane region" description="Helical" evidence="1">
    <location>
        <begin position="260"/>
        <end position="278"/>
    </location>
</feature>
<dbReference type="InterPro" id="IPR025686">
    <property type="entry name" value="Glucos_trans_II"/>
</dbReference>
<reference evidence="2 3" key="1">
    <citation type="submission" date="2016-09" db="EMBL/GenBank/DDBJ databases">
        <authorList>
            <person name="Capua I."/>
            <person name="De Benedictis P."/>
            <person name="Joannis T."/>
            <person name="Lombin L.H."/>
            <person name="Cattoli G."/>
        </authorList>
    </citation>
    <scope>NUCLEOTIDE SEQUENCE [LARGE SCALE GENOMIC DNA]</scope>
    <source>
        <strain evidence="2 3">LMG 25899</strain>
    </source>
</reference>
<protein>
    <recommendedName>
        <fullName evidence="4">PcfV</fullName>
    </recommendedName>
</protein>
<feature type="transmembrane region" description="Helical" evidence="1">
    <location>
        <begin position="153"/>
        <end position="180"/>
    </location>
</feature>
<feature type="transmembrane region" description="Helical" evidence="1">
    <location>
        <begin position="348"/>
        <end position="367"/>
    </location>
</feature>
<organism evidence="2 3">
    <name type="scientific">Enterococcus rivorum</name>
    <dbReference type="NCBI Taxonomy" id="762845"/>
    <lineage>
        <taxon>Bacteria</taxon>
        <taxon>Bacillati</taxon>
        <taxon>Bacillota</taxon>
        <taxon>Bacilli</taxon>
        <taxon>Lactobacillales</taxon>
        <taxon>Enterococcaceae</taxon>
        <taxon>Enterococcus</taxon>
    </lineage>
</organism>
<keyword evidence="1" id="KW-0472">Membrane</keyword>
<comment type="caution">
    <text evidence="2">The sequence shown here is derived from an EMBL/GenBank/DDBJ whole genome shotgun (WGS) entry which is preliminary data.</text>
</comment>
<feature type="transmembrane region" description="Helical" evidence="1">
    <location>
        <begin position="131"/>
        <end position="147"/>
    </location>
</feature>
<feature type="transmembrane region" description="Helical" evidence="1">
    <location>
        <begin position="77"/>
        <end position="99"/>
    </location>
</feature>
<dbReference type="Pfam" id="PF14264">
    <property type="entry name" value="Glucos_trans_II"/>
    <property type="match status" value="1"/>
</dbReference>
<gene>
    <name evidence="2" type="ORF">BCR26_03345</name>
</gene>
<dbReference type="Proteomes" id="UP000095256">
    <property type="component" value="Unassembled WGS sequence"/>
</dbReference>
<sequence>MNCYKSWLLENRNKLILVFVIYQVAILSIGIINYPYIDDVIRQLDGRTDFAWAYSRWGSEIASWLVQGSRHLTDMGLTTHILTGIILSFSSIIVVYVLNGKKLEWMPVTVSILIGINPWFLQCISFRFDSPYMALSILVSFIPFLWWNKNKCFFIASIVGVFLMCNTYQGSSGLYIIMVLALTFKTLTSNNSFLPSLKKVTLAAIAYVLAMIMYIFVTKLNPEMSTRDTAAIANIRELPSIIVRNITEYFSTIINQSAKIWIVFLLILLILFLISSIFRSEVSPAKSFIYSLVYLALGSIMSYGVFLISEHSLVTMAPRYGYGLSIFASITLIMLTQKINVRFLDISIKVVASLLFYYILTFSFIYASTLNVQKEAFERQSVILSTDLKNIVNNDRKQVYMNKLFKDSPVLLNSTRNYPILRDLVPKNESLYWPNITLFNTYSGLNVNIQPFDFNNFDSTSKNLETSNYYYDIFSEKNKIYIIVKD</sequence>
<feature type="transmembrane region" description="Helical" evidence="1">
    <location>
        <begin position="320"/>
        <end position="336"/>
    </location>
</feature>
<accession>A0A1E5KVN0</accession>
<keyword evidence="1" id="KW-1133">Transmembrane helix</keyword>
<proteinExistence type="predicted"/>
<feature type="transmembrane region" description="Helical" evidence="1">
    <location>
        <begin position="15"/>
        <end position="37"/>
    </location>
</feature>
<evidence type="ECO:0000256" key="1">
    <source>
        <dbReference type="SAM" id="Phobius"/>
    </source>
</evidence>
<feature type="transmembrane region" description="Helical" evidence="1">
    <location>
        <begin position="200"/>
        <end position="217"/>
    </location>
</feature>
<evidence type="ECO:0008006" key="4">
    <source>
        <dbReference type="Google" id="ProtNLM"/>
    </source>
</evidence>